<dbReference type="InterPro" id="IPR009241">
    <property type="entry name" value="HigB-like"/>
</dbReference>
<name>A0A9D1KH13_9BACT</name>
<dbReference type="AlphaFoldDB" id="A0A9D1KH13"/>
<comment type="caution">
    <text evidence="1">The sequence shown here is derived from an EMBL/GenBank/DDBJ whole genome shotgun (WGS) entry which is preliminary data.</text>
</comment>
<accession>A0A9D1KH13</accession>
<dbReference type="Pfam" id="PF05973">
    <property type="entry name" value="Gp49"/>
    <property type="match status" value="1"/>
</dbReference>
<reference evidence="1" key="2">
    <citation type="journal article" date="2021" name="PeerJ">
        <title>Extensive microbial diversity within the chicken gut microbiome revealed by metagenomics and culture.</title>
        <authorList>
            <person name="Gilroy R."/>
            <person name="Ravi A."/>
            <person name="Getino M."/>
            <person name="Pursley I."/>
            <person name="Horton D.L."/>
            <person name="Alikhan N.F."/>
            <person name="Baker D."/>
            <person name="Gharbi K."/>
            <person name="Hall N."/>
            <person name="Watson M."/>
            <person name="Adriaenssens E.M."/>
            <person name="Foster-Nyarko E."/>
            <person name="Jarju S."/>
            <person name="Secka A."/>
            <person name="Antonio M."/>
            <person name="Oren A."/>
            <person name="Chaudhuri R.R."/>
            <person name="La Ragione R."/>
            <person name="Hildebrand F."/>
            <person name="Pallen M.J."/>
        </authorList>
    </citation>
    <scope>NUCLEOTIDE SEQUENCE</scope>
    <source>
        <strain evidence="1">ChiHecec2B26-709</strain>
    </source>
</reference>
<proteinExistence type="predicted"/>
<dbReference type="EMBL" id="DVLC01000033">
    <property type="protein sequence ID" value="HIT46552.1"/>
    <property type="molecule type" value="Genomic_DNA"/>
</dbReference>
<protein>
    <submittedName>
        <fullName evidence="1">Type II toxin-antitoxin system RelE/ParE family toxin</fullName>
    </submittedName>
</protein>
<organism evidence="1 2">
    <name type="scientific">Candidatus Cryptobacteroides merdipullorum</name>
    <dbReference type="NCBI Taxonomy" id="2840771"/>
    <lineage>
        <taxon>Bacteria</taxon>
        <taxon>Pseudomonadati</taxon>
        <taxon>Bacteroidota</taxon>
        <taxon>Bacteroidia</taxon>
        <taxon>Bacteroidales</taxon>
        <taxon>Candidatus Cryptobacteroides</taxon>
    </lineage>
</organism>
<evidence type="ECO:0000313" key="1">
    <source>
        <dbReference type="EMBL" id="HIT46552.1"/>
    </source>
</evidence>
<evidence type="ECO:0000313" key="2">
    <source>
        <dbReference type="Proteomes" id="UP000886881"/>
    </source>
</evidence>
<reference evidence="1" key="1">
    <citation type="submission" date="2020-10" db="EMBL/GenBank/DDBJ databases">
        <authorList>
            <person name="Gilroy R."/>
        </authorList>
    </citation>
    <scope>NUCLEOTIDE SEQUENCE</scope>
    <source>
        <strain evidence="1">ChiHecec2B26-709</strain>
    </source>
</reference>
<gene>
    <name evidence="1" type="ORF">IAC35_01690</name>
</gene>
<sequence length="119" mass="14044">MGGNYRRHVVAYADYFKDFKRSLDKASVARIYQTFLYVMTFDKIPAKFFRSITSVKGLYEIRVEYESNIYRIFCCIDGDLIVLLNGFHKKSQKTPSEQIARAKKIMDEYYLAKMGEKHD</sequence>
<dbReference type="Proteomes" id="UP000886881">
    <property type="component" value="Unassembled WGS sequence"/>
</dbReference>